<organism evidence="2 3">
    <name type="scientific">Streptomyces fildesensis</name>
    <dbReference type="NCBI Taxonomy" id="375757"/>
    <lineage>
        <taxon>Bacteria</taxon>
        <taxon>Bacillati</taxon>
        <taxon>Actinomycetota</taxon>
        <taxon>Actinomycetes</taxon>
        <taxon>Kitasatosporales</taxon>
        <taxon>Streptomycetaceae</taxon>
        <taxon>Streptomyces</taxon>
    </lineage>
</organism>
<proteinExistence type="predicted"/>
<comment type="caution">
    <text evidence="2">The sequence shown here is derived from an EMBL/GenBank/DDBJ whole genome shotgun (WGS) entry which is preliminary data.</text>
</comment>
<sequence>MEPLTRDDDTRTWRGKFTPIPDWFISGWHLEFFRWNQRRGVLADLEALPWKEPECVQVMLHDEDDDVFGMWMFQDGELVEVEIPRTKRIHHPPSYEGDILRPGTLWRTDSPKVQGLTGHAPEHEQNPRLSW</sequence>
<dbReference type="EMBL" id="JBITYG010000006">
    <property type="protein sequence ID" value="MFI9103309.1"/>
    <property type="molecule type" value="Genomic_DNA"/>
</dbReference>
<reference evidence="2 3" key="1">
    <citation type="submission" date="2024-10" db="EMBL/GenBank/DDBJ databases">
        <title>The Natural Products Discovery Center: Release of the First 8490 Sequenced Strains for Exploring Actinobacteria Biosynthetic Diversity.</title>
        <authorList>
            <person name="Kalkreuter E."/>
            <person name="Kautsar S.A."/>
            <person name="Yang D."/>
            <person name="Bader C.D."/>
            <person name="Teijaro C.N."/>
            <person name="Fluegel L."/>
            <person name="Davis C.M."/>
            <person name="Simpson J.R."/>
            <person name="Lauterbach L."/>
            <person name="Steele A.D."/>
            <person name="Gui C."/>
            <person name="Meng S."/>
            <person name="Li G."/>
            <person name="Viehrig K."/>
            <person name="Ye F."/>
            <person name="Su P."/>
            <person name="Kiefer A.F."/>
            <person name="Nichols A."/>
            <person name="Cepeda A.J."/>
            <person name="Yan W."/>
            <person name="Fan B."/>
            <person name="Jiang Y."/>
            <person name="Adhikari A."/>
            <person name="Zheng C.-J."/>
            <person name="Schuster L."/>
            <person name="Cowan T.M."/>
            <person name="Smanski M.J."/>
            <person name="Chevrette M.G."/>
            <person name="De Carvalho L.P.S."/>
            <person name="Shen B."/>
        </authorList>
    </citation>
    <scope>NUCLEOTIDE SEQUENCE [LARGE SCALE GENOMIC DNA]</scope>
    <source>
        <strain evidence="2 3">NPDC053399</strain>
    </source>
</reference>
<keyword evidence="3" id="KW-1185">Reference proteome</keyword>
<evidence type="ECO:0000313" key="3">
    <source>
        <dbReference type="Proteomes" id="UP001614394"/>
    </source>
</evidence>
<accession>A0ABW8CA50</accession>
<name>A0ABW8CA50_9ACTN</name>
<protein>
    <submittedName>
        <fullName evidence="2">Uncharacterized protein</fullName>
    </submittedName>
</protein>
<evidence type="ECO:0000256" key="1">
    <source>
        <dbReference type="SAM" id="MobiDB-lite"/>
    </source>
</evidence>
<dbReference type="RefSeq" id="WP_399652128.1">
    <property type="nucleotide sequence ID" value="NZ_JBITYG010000006.1"/>
</dbReference>
<evidence type="ECO:0000313" key="2">
    <source>
        <dbReference type="EMBL" id="MFI9103309.1"/>
    </source>
</evidence>
<gene>
    <name evidence="2" type="ORF">ACIGXA_22580</name>
</gene>
<feature type="region of interest" description="Disordered" evidence="1">
    <location>
        <begin position="111"/>
        <end position="131"/>
    </location>
</feature>
<feature type="compositionally biased region" description="Basic and acidic residues" evidence="1">
    <location>
        <begin position="120"/>
        <end position="131"/>
    </location>
</feature>
<dbReference type="Proteomes" id="UP001614394">
    <property type="component" value="Unassembled WGS sequence"/>
</dbReference>